<dbReference type="PANTHER" id="PTHR24286:SF196">
    <property type="entry name" value="BETA-AMYRIN 11-OXIDASE-LIKE"/>
    <property type="match status" value="1"/>
</dbReference>
<evidence type="ECO:0000256" key="3">
    <source>
        <dbReference type="ARBA" id="ARBA00023004"/>
    </source>
</evidence>
<protein>
    <recommendedName>
        <fullName evidence="6">Cytochrome P450</fullName>
    </recommendedName>
</protein>
<dbReference type="Proteomes" id="UP000593568">
    <property type="component" value="Unassembled WGS sequence"/>
</dbReference>
<sequence>MDSKVPSEKFTQELARELLIAISYSVPDTDPNSDHALKIIDGANGAVAAIDKAEKYRSELISISDTSPDAQVPPVVLGNHAGLNQIRNNSYSLPPGDMGWPLIGNMWSFVRAYKSQNPESFIGNLKRSSGWNAIGSHIGFGSQAISQANNEQSHSKRTAHIGSVEEIVTSALEECSKMKEPILFFHEMNEIAFNTVIASMEKSYTDLFSGLFCTPINSPGFAYHKAVKARKKLVKEIQGVLGEKRERKRNDPNSKIIWTLKFIPTQKNSFLQDGMQGFKPKAGDFLPFGAGSSTCPGADLAKLVISIFLHCFISVLLEQLNPGGPVNYLPCSPDPADNCPARIIKIR</sequence>
<comment type="caution">
    <text evidence="4">The sequence shown here is derived from an EMBL/GenBank/DDBJ whole genome shotgun (WGS) entry which is preliminary data.</text>
</comment>
<dbReference type="PANTHER" id="PTHR24286">
    <property type="entry name" value="CYTOCHROME P450 26"/>
    <property type="match status" value="1"/>
</dbReference>
<keyword evidence="3" id="KW-0408">Iron</keyword>
<dbReference type="GO" id="GO:0005783">
    <property type="term" value="C:endoplasmic reticulum"/>
    <property type="evidence" value="ECO:0007669"/>
    <property type="project" value="TreeGrafter"/>
</dbReference>
<organism evidence="4 5">
    <name type="scientific">Gossypium trilobum</name>
    <dbReference type="NCBI Taxonomy" id="34281"/>
    <lineage>
        <taxon>Eukaryota</taxon>
        <taxon>Viridiplantae</taxon>
        <taxon>Streptophyta</taxon>
        <taxon>Embryophyta</taxon>
        <taxon>Tracheophyta</taxon>
        <taxon>Spermatophyta</taxon>
        <taxon>Magnoliopsida</taxon>
        <taxon>eudicotyledons</taxon>
        <taxon>Gunneridae</taxon>
        <taxon>Pentapetalae</taxon>
        <taxon>rosids</taxon>
        <taxon>malvids</taxon>
        <taxon>Malvales</taxon>
        <taxon>Malvaceae</taxon>
        <taxon>Malvoideae</taxon>
        <taxon>Gossypium</taxon>
    </lineage>
</organism>
<proteinExistence type="inferred from homology"/>
<dbReference type="InterPro" id="IPR049198">
    <property type="entry name" value="DUF6865"/>
</dbReference>
<evidence type="ECO:0000256" key="1">
    <source>
        <dbReference type="ARBA" id="ARBA00010617"/>
    </source>
</evidence>
<dbReference type="Pfam" id="PF21737">
    <property type="entry name" value="DUF6865"/>
    <property type="match status" value="1"/>
</dbReference>
<name>A0A7J9E5E0_9ROSI</name>
<accession>A0A7J9E5E0</accession>
<keyword evidence="5" id="KW-1185">Reference proteome</keyword>
<dbReference type="GO" id="GO:0010268">
    <property type="term" value="P:brassinosteroid homeostasis"/>
    <property type="evidence" value="ECO:0007669"/>
    <property type="project" value="TreeGrafter"/>
</dbReference>
<dbReference type="GO" id="GO:0051777">
    <property type="term" value="F:ent-kaurenoic acid monooxygenase activity"/>
    <property type="evidence" value="ECO:0007669"/>
    <property type="project" value="TreeGrafter"/>
</dbReference>
<dbReference type="GO" id="GO:0016125">
    <property type="term" value="P:sterol metabolic process"/>
    <property type="evidence" value="ECO:0007669"/>
    <property type="project" value="TreeGrafter"/>
</dbReference>
<gene>
    <name evidence="4" type="ORF">Gotri_017064</name>
</gene>
<comment type="similarity">
    <text evidence="1">Belongs to the cytochrome P450 family.</text>
</comment>
<evidence type="ECO:0000313" key="5">
    <source>
        <dbReference type="Proteomes" id="UP000593568"/>
    </source>
</evidence>
<keyword evidence="2" id="KW-0479">Metal-binding</keyword>
<evidence type="ECO:0008006" key="6">
    <source>
        <dbReference type="Google" id="ProtNLM"/>
    </source>
</evidence>
<dbReference type="SUPFAM" id="SSF48264">
    <property type="entry name" value="Cytochrome P450"/>
    <property type="match status" value="1"/>
</dbReference>
<reference evidence="4 5" key="1">
    <citation type="journal article" date="2019" name="Genome Biol. Evol.">
        <title>Insights into the evolution of the New World diploid cottons (Gossypium, subgenus Houzingenia) based on genome sequencing.</title>
        <authorList>
            <person name="Grover C.E."/>
            <person name="Arick M.A. 2nd"/>
            <person name="Thrash A."/>
            <person name="Conover J.L."/>
            <person name="Sanders W.S."/>
            <person name="Peterson D.G."/>
            <person name="Frelichowski J.E."/>
            <person name="Scheffler J.A."/>
            <person name="Scheffler B.E."/>
            <person name="Wendel J.F."/>
        </authorList>
    </citation>
    <scope>NUCLEOTIDE SEQUENCE [LARGE SCALE GENOMIC DNA]</scope>
    <source>
        <strain evidence="4">8</strain>
        <tissue evidence="4">Leaf</tissue>
    </source>
</reference>
<dbReference type="GO" id="GO:0005506">
    <property type="term" value="F:iron ion binding"/>
    <property type="evidence" value="ECO:0007669"/>
    <property type="project" value="InterPro"/>
</dbReference>
<dbReference type="EMBL" id="JABEZW010000006">
    <property type="protein sequence ID" value="MBA0768249.1"/>
    <property type="molecule type" value="Genomic_DNA"/>
</dbReference>
<dbReference type="GO" id="GO:0020037">
    <property type="term" value="F:heme binding"/>
    <property type="evidence" value="ECO:0007669"/>
    <property type="project" value="InterPro"/>
</dbReference>
<evidence type="ECO:0000256" key="2">
    <source>
        <dbReference type="ARBA" id="ARBA00022723"/>
    </source>
</evidence>
<dbReference type="AlphaFoldDB" id="A0A7J9E5E0"/>
<dbReference type="InterPro" id="IPR036396">
    <property type="entry name" value="Cyt_P450_sf"/>
</dbReference>
<evidence type="ECO:0000313" key="4">
    <source>
        <dbReference type="EMBL" id="MBA0768249.1"/>
    </source>
</evidence>
<dbReference type="GO" id="GO:0016132">
    <property type="term" value="P:brassinosteroid biosynthetic process"/>
    <property type="evidence" value="ECO:0007669"/>
    <property type="project" value="TreeGrafter"/>
</dbReference>
<dbReference type="Gene3D" id="1.10.630.10">
    <property type="entry name" value="Cytochrome P450"/>
    <property type="match status" value="2"/>
</dbReference>